<accession>A0A093RSQ7</accession>
<gene>
    <name evidence="1" type="ORF">KP22_08285</name>
</gene>
<dbReference type="EMBL" id="JQHM01000002">
    <property type="protein sequence ID" value="KFX05855.1"/>
    <property type="molecule type" value="Genomic_DNA"/>
</dbReference>
<reference evidence="1 2" key="1">
    <citation type="submission" date="2014-08" db="EMBL/GenBank/DDBJ databases">
        <title>Genome sequences of NCPPB Pectobacterium isolates.</title>
        <authorList>
            <person name="Glover R.H."/>
            <person name="Sapp M."/>
            <person name="Elphinstone J."/>
        </authorList>
    </citation>
    <scope>NUCLEOTIDE SEQUENCE [LARGE SCALE GENOMIC DNA]</scope>
    <source>
        <strain evidence="1 2">NCPPB 2795</strain>
    </source>
</reference>
<sequence length="183" mass="20680">MKSAVRENGASALEMANRYFSTVNLGVSVSPMNQDDVDWCIALARESNFDIDWRLAKMSLYADSEFGFIFKIDADIPTTKPDGACFCSFNAINHILSIELLQNFSKKGSILDGKMLAYCLIIILFFLIKLEGEGVYIQSPINEKVADYYIKNYQFLDVSGNKSILFRSADDLLNWFISYSNRG</sequence>
<protein>
    <submittedName>
        <fullName evidence="1">Uncharacterized protein</fullName>
    </submittedName>
</protein>
<dbReference type="RefSeq" id="WP_039323643.1">
    <property type="nucleotide sequence ID" value="NZ_JQHM01000002.1"/>
</dbReference>
<comment type="caution">
    <text evidence="1">The sequence shown here is derived from an EMBL/GenBank/DDBJ whole genome shotgun (WGS) entry which is preliminary data.</text>
</comment>
<evidence type="ECO:0000313" key="2">
    <source>
        <dbReference type="Proteomes" id="UP000032874"/>
    </source>
</evidence>
<dbReference type="Proteomes" id="UP000032874">
    <property type="component" value="Unassembled WGS sequence"/>
</dbReference>
<proteinExistence type="predicted"/>
<dbReference type="STRING" id="55207.KP22_08285"/>
<evidence type="ECO:0000313" key="1">
    <source>
        <dbReference type="EMBL" id="KFX05855.1"/>
    </source>
</evidence>
<name>A0A093RSQ7_9GAMM</name>
<dbReference type="eggNOG" id="ENOG5031NV5">
    <property type="taxonomic scope" value="Bacteria"/>
</dbReference>
<dbReference type="AlphaFoldDB" id="A0A093RSQ7"/>
<organism evidence="1 2">
    <name type="scientific">Pectobacterium betavasculorum</name>
    <dbReference type="NCBI Taxonomy" id="55207"/>
    <lineage>
        <taxon>Bacteria</taxon>
        <taxon>Pseudomonadati</taxon>
        <taxon>Pseudomonadota</taxon>
        <taxon>Gammaproteobacteria</taxon>
        <taxon>Enterobacterales</taxon>
        <taxon>Pectobacteriaceae</taxon>
        <taxon>Pectobacterium</taxon>
    </lineage>
</organism>